<dbReference type="InterPro" id="IPR001584">
    <property type="entry name" value="Integrase_cat-core"/>
</dbReference>
<dbReference type="SMART" id="SM00249">
    <property type="entry name" value="PHD"/>
    <property type="match status" value="1"/>
</dbReference>
<dbReference type="SUPFAM" id="SSF57903">
    <property type="entry name" value="FYVE/PHD zinc finger"/>
    <property type="match status" value="1"/>
</dbReference>
<feature type="compositionally biased region" description="Polar residues" evidence="9">
    <location>
        <begin position="142"/>
        <end position="151"/>
    </location>
</feature>
<dbReference type="Pfam" id="PF13871">
    <property type="entry name" value="Helicase_C_4"/>
    <property type="match status" value="1"/>
</dbReference>
<dbReference type="Pfam" id="PF13872">
    <property type="entry name" value="AAA_34"/>
    <property type="match status" value="1"/>
</dbReference>
<dbReference type="Gene3D" id="3.30.70.270">
    <property type="match status" value="2"/>
</dbReference>
<comment type="caution">
    <text evidence="12">The sequence shown here is derived from an EMBL/GenBank/DDBJ whole genome shotgun (WGS) entry which is preliminary data.</text>
</comment>
<dbReference type="PROSITE" id="PS01359">
    <property type="entry name" value="ZF_PHD_1"/>
    <property type="match status" value="1"/>
</dbReference>
<dbReference type="SUPFAM" id="SSF56672">
    <property type="entry name" value="DNA/RNA polymerases"/>
    <property type="match status" value="1"/>
</dbReference>
<feature type="region of interest" description="Disordered" evidence="9">
    <location>
        <begin position="649"/>
        <end position="714"/>
    </location>
</feature>
<dbReference type="FunFam" id="3.30.70.270:FF:000020">
    <property type="entry name" value="Transposon Tf2-6 polyprotein-like Protein"/>
    <property type="match status" value="1"/>
</dbReference>
<dbReference type="PROSITE" id="PS50016">
    <property type="entry name" value="ZF_PHD_2"/>
    <property type="match status" value="1"/>
</dbReference>
<keyword evidence="5" id="KW-0805">Transcription regulation</keyword>
<dbReference type="InterPro" id="IPR013083">
    <property type="entry name" value="Znf_RING/FYVE/PHD"/>
</dbReference>
<dbReference type="InterPro" id="IPR001965">
    <property type="entry name" value="Znf_PHD"/>
</dbReference>
<dbReference type="InterPro" id="IPR026741">
    <property type="entry name" value="SNO"/>
</dbReference>
<accession>A0A388KQS1</accession>
<keyword evidence="4" id="KW-0862">Zinc</keyword>
<dbReference type="InterPro" id="IPR019787">
    <property type="entry name" value="Znf_PHD-finger"/>
</dbReference>
<feature type="region of interest" description="Disordered" evidence="9">
    <location>
        <begin position="181"/>
        <end position="202"/>
    </location>
</feature>
<dbReference type="Gene3D" id="3.30.40.10">
    <property type="entry name" value="Zinc/RING finger domain, C3HC4 (zinc finger)"/>
    <property type="match status" value="1"/>
</dbReference>
<feature type="coiled-coil region" evidence="8">
    <location>
        <begin position="1940"/>
        <end position="1967"/>
    </location>
</feature>
<proteinExistence type="inferred from homology"/>
<dbReference type="InterPro" id="IPR043502">
    <property type="entry name" value="DNA/RNA_pol_sf"/>
</dbReference>
<evidence type="ECO:0008006" key="14">
    <source>
        <dbReference type="Google" id="ProtNLM"/>
    </source>
</evidence>
<dbReference type="Pfam" id="PF25373">
    <property type="entry name" value="SBNO"/>
    <property type="match status" value="1"/>
</dbReference>
<dbReference type="GO" id="GO:0005634">
    <property type="term" value="C:nucleus"/>
    <property type="evidence" value="ECO:0007669"/>
    <property type="project" value="TreeGrafter"/>
</dbReference>
<dbReference type="Pfam" id="PF17921">
    <property type="entry name" value="Integrase_H2C2"/>
    <property type="match status" value="1"/>
</dbReference>
<evidence type="ECO:0000256" key="8">
    <source>
        <dbReference type="SAM" id="Coils"/>
    </source>
</evidence>
<feature type="domain" description="Integrase catalytic" evidence="11">
    <location>
        <begin position="1756"/>
        <end position="1916"/>
    </location>
</feature>
<dbReference type="Pfam" id="PF23547">
    <property type="entry name" value="Zn_ribbon_FGT1_1"/>
    <property type="match status" value="1"/>
</dbReference>
<keyword evidence="2" id="KW-0479">Metal-binding</keyword>
<dbReference type="GO" id="GO:0006355">
    <property type="term" value="P:regulation of DNA-templated transcription"/>
    <property type="evidence" value="ECO:0007669"/>
    <property type="project" value="InterPro"/>
</dbReference>
<dbReference type="InterPro" id="IPR039187">
    <property type="entry name" value="SNO_AAA"/>
</dbReference>
<dbReference type="CDD" id="cd09274">
    <property type="entry name" value="RNase_HI_RT_Ty3"/>
    <property type="match status" value="1"/>
</dbReference>
<dbReference type="Gene3D" id="3.30.420.10">
    <property type="entry name" value="Ribonuclease H-like superfamily/Ribonuclease H"/>
    <property type="match status" value="1"/>
</dbReference>
<dbReference type="InterPro" id="IPR057025">
    <property type="entry name" value="Znr_FGT1_2"/>
</dbReference>
<feature type="domain" description="PHD-type" evidence="10">
    <location>
        <begin position="721"/>
        <end position="771"/>
    </location>
</feature>
<dbReference type="InterPro" id="IPR019786">
    <property type="entry name" value="Zinc_finger_PHD-type_CS"/>
</dbReference>
<feature type="region of interest" description="Disordered" evidence="9">
    <location>
        <begin position="1268"/>
        <end position="1295"/>
    </location>
</feature>
<evidence type="ECO:0000256" key="3">
    <source>
        <dbReference type="ARBA" id="ARBA00022771"/>
    </source>
</evidence>
<dbReference type="EMBL" id="BFEA01000163">
    <property type="protein sequence ID" value="GBG72348.1"/>
    <property type="molecule type" value="Genomic_DNA"/>
</dbReference>
<dbReference type="Pfam" id="PF00665">
    <property type="entry name" value="rve"/>
    <property type="match status" value="1"/>
</dbReference>
<reference evidence="12 13" key="1">
    <citation type="journal article" date="2018" name="Cell">
        <title>The Chara Genome: Secondary Complexity and Implications for Plant Terrestrialization.</title>
        <authorList>
            <person name="Nishiyama T."/>
            <person name="Sakayama H."/>
            <person name="Vries J.D."/>
            <person name="Buschmann H."/>
            <person name="Saint-Marcoux D."/>
            <person name="Ullrich K.K."/>
            <person name="Haas F.B."/>
            <person name="Vanderstraeten L."/>
            <person name="Becker D."/>
            <person name="Lang D."/>
            <person name="Vosolsobe S."/>
            <person name="Rombauts S."/>
            <person name="Wilhelmsson P.K.I."/>
            <person name="Janitza P."/>
            <person name="Kern R."/>
            <person name="Heyl A."/>
            <person name="Rumpler F."/>
            <person name="Villalobos L.I.A.C."/>
            <person name="Clay J.M."/>
            <person name="Skokan R."/>
            <person name="Toyoda A."/>
            <person name="Suzuki Y."/>
            <person name="Kagoshima H."/>
            <person name="Schijlen E."/>
            <person name="Tajeshwar N."/>
            <person name="Catarino B."/>
            <person name="Hetherington A.J."/>
            <person name="Saltykova A."/>
            <person name="Bonnot C."/>
            <person name="Breuninger H."/>
            <person name="Symeonidi A."/>
            <person name="Radhakrishnan G.V."/>
            <person name="Van Nieuwerburgh F."/>
            <person name="Deforce D."/>
            <person name="Chang C."/>
            <person name="Karol K.G."/>
            <person name="Hedrich R."/>
            <person name="Ulvskov P."/>
            <person name="Glockner G."/>
            <person name="Delwiche C.F."/>
            <person name="Petrasek J."/>
            <person name="Van de Peer Y."/>
            <person name="Friml J."/>
            <person name="Beilby M."/>
            <person name="Dolan L."/>
            <person name="Kohara Y."/>
            <person name="Sugano S."/>
            <person name="Fujiyama A."/>
            <person name="Delaux P.-M."/>
            <person name="Quint M."/>
            <person name="TheiBen G."/>
            <person name="Hagemann M."/>
            <person name="Harholt J."/>
            <person name="Dunand C."/>
            <person name="Zachgo S."/>
            <person name="Langdale J."/>
            <person name="Maumus F."/>
            <person name="Straeten D.V.D."/>
            <person name="Gould S.B."/>
            <person name="Rensing S.A."/>
        </authorList>
    </citation>
    <scope>NUCLEOTIDE SEQUENCE [LARGE SCALE GENOMIC DNA]</scope>
    <source>
        <strain evidence="12 13">S276</strain>
    </source>
</reference>
<evidence type="ECO:0000256" key="7">
    <source>
        <dbReference type="PROSITE-ProRule" id="PRU00146"/>
    </source>
</evidence>
<dbReference type="InterPro" id="IPR057332">
    <property type="entry name" value="SBNO_a/b_dom"/>
</dbReference>
<name>A0A388KQS1_CHABU</name>
<keyword evidence="6" id="KW-0804">Transcription</keyword>
<dbReference type="SUPFAM" id="SSF53098">
    <property type="entry name" value="Ribonuclease H-like"/>
    <property type="match status" value="1"/>
</dbReference>
<dbReference type="InterPro" id="IPR056924">
    <property type="entry name" value="SH3_Tf2-1"/>
</dbReference>
<dbReference type="GO" id="GO:0008270">
    <property type="term" value="F:zinc ion binding"/>
    <property type="evidence" value="ECO:0007669"/>
    <property type="project" value="UniProtKB-KW"/>
</dbReference>
<feature type="compositionally biased region" description="Basic and acidic residues" evidence="9">
    <location>
        <begin position="649"/>
        <end position="663"/>
    </location>
</feature>
<dbReference type="Pfam" id="PF23548">
    <property type="entry name" value="Zn_ribbon_FGT1_2"/>
    <property type="match status" value="1"/>
</dbReference>
<evidence type="ECO:0000256" key="9">
    <source>
        <dbReference type="SAM" id="MobiDB-lite"/>
    </source>
</evidence>
<dbReference type="Gene3D" id="1.10.340.70">
    <property type="match status" value="1"/>
</dbReference>
<dbReference type="SUPFAM" id="SSF52540">
    <property type="entry name" value="P-loop containing nucleoside triphosphate hydrolases"/>
    <property type="match status" value="2"/>
</dbReference>
<keyword evidence="3 7" id="KW-0863">Zinc-finger</keyword>
<dbReference type="PANTHER" id="PTHR12706">
    <property type="entry name" value="STRAWBERRY NOTCH-RELATED"/>
    <property type="match status" value="1"/>
</dbReference>
<dbReference type="InterPro" id="IPR026937">
    <property type="entry name" value="SBNO_Helicase_C_dom"/>
</dbReference>
<dbReference type="InterPro" id="IPR011011">
    <property type="entry name" value="Znf_FYVE_PHD"/>
</dbReference>
<evidence type="ECO:0000313" key="13">
    <source>
        <dbReference type="Proteomes" id="UP000265515"/>
    </source>
</evidence>
<dbReference type="GO" id="GO:0015074">
    <property type="term" value="P:DNA integration"/>
    <property type="evidence" value="ECO:0007669"/>
    <property type="project" value="InterPro"/>
</dbReference>
<evidence type="ECO:0000256" key="5">
    <source>
        <dbReference type="ARBA" id="ARBA00023015"/>
    </source>
</evidence>
<feature type="region of interest" description="Disordered" evidence="9">
    <location>
        <begin position="1192"/>
        <end position="1212"/>
    </location>
</feature>
<dbReference type="InterPro" id="IPR036397">
    <property type="entry name" value="RNaseH_sf"/>
</dbReference>
<evidence type="ECO:0000256" key="4">
    <source>
        <dbReference type="ARBA" id="ARBA00022833"/>
    </source>
</evidence>
<dbReference type="InterPro" id="IPR043128">
    <property type="entry name" value="Rev_trsase/Diguanyl_cyclase"/>
</dbReference>
<dbReference type="InterPro" id="IPR041588">
    <property type="entry name" value="Integrase_H2C2"/>
</dbReference>
<evidence type="ECO:0000256" key="1">
    <source>
        <dbReference type="ARBA" id="ARBA00006992"/>
    </source>
</evidence>
<evidence type="ECO:0000259" key="10">
    <source>
        <dbReference type="PROSITE" id="PS50016"/>
    </source>
</evidence>
<sequence>MATQVQCAGCRRILNVPAGLYEFACPKCSLLQALPPQLRQGPAAGGVSGAKIQLPCANCRAILNVPHGLHRFRCPQCHVELAVDPDKLAAYLSSMMGSNRSGPSADINGRLTDGSTHSYAGHNSNTHAAHSHSHVPAHSHSQTHGIPTNSHGHGIGSGTTIEALSKRGRDLISGDAAIAGGQTVGLLPPPAKRSQPEPQEEEINEVALEVEQEEDEDGPSGETFTDYRPSKLAYGSPHPDPVVETASLAAVEPPDPTYDLVMRDDPETMRALSCLQLETVVYACQRHNFVLKDGTRAGFFIGDGAGVGKGRTVAGVIKENWKHGRRKALWLSVASDLKYDAIRDLEDVGLTEAEVHPLNKLPYGKLDSTKVGVKEGVIFLTYSSLIAASEKGHTRLRQLVNWCGPDFDGLIVFDECHKAKNLVPETGSSGTKTGEAVLELQAKLPNARVVYCSATGASEPRNLGYMVRLGLWGPGTDLPDFSAFLGALEKRGVGALELVAMDMKARGVYLCRTLSFSGAEFDIVEVALEPKMQEMYTKAAQFWAELRVDMMGAVDSTAEGVKKSNMLWRFYWATHQRFFRHMCMSAKVPAVVRMSHEALCEGKCVVIGLQSTGEARTEEAVSKYGMELDDFVSGPRELLIKLVEDHYPVPPEPKHLEDEDAKKEMKKKPERTTVSTRGRIRKTVRYKGFSDDDEEDEEERAAEDAFSAEESESDESDASDFKVCSICATEYDDHSLLECACCRKCFHLECLAPPLASHPEGDWLCPDCDSNTAEIKAERKAYIAELWRRYAAAMQRKAEILDCIKKLDLPNNPLDDIIDQLGGPDNVAEMTGRKGMLLRSANGKGVIYQSRNTKEVSMEMINIHEKQQFMEGHKLVAVISEAASAGISLQADRRAPNKRRRVHITLELPWSADRAIQQFGRTHRSNQANAPQFRLLFTTLGGERRFASVVAKRLECLGALTQGDRRAGGPSLREYNYDSIYGKRALGLLYKAVLEQQTLSVLPPDVPEGEAGKEASQLYFATIRAALISCGIIKDATASASDVQGITNGGLGMLGRPSGKISDADMHDVGRFLNRVLGLEQRIQNMLFDYFVLIFEDLVRTARKEGQFDSGIIDVRANHIEIASGPKVERRVMLVVPKQRLVITIGVRSSGEIISVVGVNYLRNQLAGEANINMHNFPSFSKKALDLEAKIGHGQTPTTDGRRKSLPPNWKAKGPIMFVDNDGSTIALDDNDGSTIELDDNFQEGVGSEAGSVEASGGGVVVVVAQKGKATGGRRGGSRSRSQVDPNAPPWEKAGLGEDVWRDRYTRQACIRCGQYGHNQFKCCNKKVTEKIPPTMGQALGSSTPVGSNVASTSGTAPGNTTVEEHVAYLDKVLSLLRQHKFKINGEKCEFGPTRTLYLGHEISADDMKPDDAKVASIRGWPRPQSVTEMRSFLGMTGYYHNFVKNYSIVAAPLTDLTRLDIPWEWTDRCEAAIRQLKHALTHHEVLKLPDRDKSFVVTTNASQYGIGAVLAQQEGKKFRPVEYMSKKMPSQKLTKSTYEKELYAIYKALTHWRHYLLGRFFYVRADHQTLKWMRTQPVLSDALNHWMIEVIEQYDFEPQYIKGECNKVADALSRRPDFSGALITEFGLADDVTQSMVEAYREDQFMSEIIRRLEAKDKITSAESELVNGLLFLENEGNKRLCVPNRESLRSLFLGECHDATGHFGFKKTAANLLQQFWWPTMLRDAKLYVETCQVCQRDKPRTQAPLGLLKPLPIPERPGESLSMDFMDTLVTSKSGMRHIFVIVDRFSKYARLVAMPETAKIEYVIRLFKENWVRDFGLPKSIVSDRDVRFTSELWKAAAAEQGTQLQITSGNHPEANGQAEQLNRAVQHLLRHYIKPNQVNWDEKLALIASLYNNAVHSATGVSPNSLLLTFKPRLPVDFLLPDNQSAAPPGTLDFAYRYEQRMQQAVEQMHKAQAAMIETENKHRRPSSFQVGDRVYVKSSELGQEQGISRKLMPQYIGPWEVLDVVGEDLDGPSYVIRIPGHLRTYPVFHASKLAPFRETDQFPSRRSMLPPTMDGEVDINDIVDHREMPTVCIDPMSGAATLHYVVKLDRGLAWERANEILETAAKEDGSVKDNGFYKSVREWLGRSHYLLAVANSISGSGTRMFKIYRPPSGAAPREMPEAEFKSKYKKLSSKDTAADGWKREYQILANQCMHGPKCKIGPICTVGRRVQEMHLLGGLILPVWGTVESVLARQERITHRRLRVVQLETTDDGRRLVGIHVPNSAIHAILSQLESEHRSSTNRLV</sequence>
<comment type="similarity">
    <text evidence="1">Belongs to the SBNO family.</text>
</comment>
<dbReference type="InterPro" id="IPR027417">
    <property type="entry name" value="P-loop_NTPase"/>
</dbReference>
<dbReference type="Gramene" id="GBG72348">
    <property type="protein sequence ID" value="GBG72348"/>
    <property type="gene ID" value="CBR_g11926"/>
</dbReference>
<dbReference type="Pfam" id="PF00628">
    <property type="entry name" value="PHD"/>
    <property type="match status" value="1"/>
</dbReference>
<dbReference type="Proteomes" id="UP000265515">
    <property type="component" value="Unassembled WGS sequence"/>
</dbReference>
<dbReference type="Gene3D" id="3.10.20.370">
    <property type="match status" value="1"/>
</dbReference>
<protein>
    <recommendedName>
        <fullName evidence="14">PHD-type domain-containing protein</fullName>
    </recommendedName>
</protein>
<dbReference type="OrthoDB" id="421838at2759"/>
<dbReference type="GO" id="GO:0031490">
    <property type="term" value="F:chromatin DNA binding"/>
    <property type="evidence" value="ECO:0007669"/>
    <property type="project" value="TreeGrafter"/>
</dbReference>
<evidence type="ECO:0000259" key="11">
    <source>
        <dbReference type="PROSITE" id="PS50994"/>
    </source>
</evidence>
<keyword evidence="13" id="KW-1185">Reference proteome</keyword>
<feature type="compositionally biased region" description="Acidic residues" evidence="9">
    <location>
        <begin position="691"/>
        <end position="714"/>
    </location>
</feature>
<keyword evidence="8" id="KW-0175">Coiled coil</keyword>
<dbReference type="FunFam" id="3.40.50.300:FF:000342">
    <property type="entry name" value="Protein strawberry notch homolog 2"/>
    <property type="match status" value="1"/>
</dbReference>
<dbReference type="InterPro" id="IPR012337">
    <property type="entry name" value="RNaseH-like_sf"/>
</dbReference>
<evidence type="ECO:0000256" key="6">
    <source>
        <dbReference type="ARBA" id="ARBA00023163"/>
    </source>
</evidence>
<feature type="region of interest" description="Disordered" evidence="9">
    <location>
        <begin position="98"/>
        <end position="159"/>
    </location>
</feature>
<dbReference type="Pfam" id="PF17919">
    <property type="entry name" value="RT_RNaseH_2"/>
    <property type="match status" value="1"/>
</dbReference>
<dbReference type="Gene3D" id="3.40.50.300">
    <property type="entry name" value="P-loop containing nucleotide triphosphate hydrolases"/>
    <property type="match status" value="1"/>
</dbReference>
<dbReference type="GO" id="GO:0042393">
    <property type="term" value="F:histone binding"/>
    <property type="evidence" value="ECO:0007669"/>
    <property type="project" value="TreeGrafter"/>
</dbReference>
<organism evidence="12 13">
    <name type="scientific">Chara braunii</name>
    <name type="common">Braun's stonewort</name>
    <dbReference type="NCBI Taxonomy" id="69332"/>
    <lineage>
        <taxon>Eukaryota</taxon>
        <taxon>Viridiplantae</taxon>
        <taxon>Streptophyta</taxon>
        <taxon>Charophyceae</taxon>
        <taxon>Charales</taxon>
        <taxon>Characeae</taxon>
        <taxon>Chara</taxon>
    </lineage>
</organism>
<dbReference type="STRING" id="69332.A0A388KQS1"/>
<dbReference type="PANTHER" id="PTHR12706:SF13">
    <property type="entry name" value="PROTEIN FORGETTER 1"/>
    <property type="match status" value="1"/>
</dbReference>
<dbReference type="InterPro" id="IPR057024">
    <property type="entry name" value="Znr_FGT1_1"/>
</dbReference>
<evidence type="ECO:0000313" key="12">
    <source>
        <dbReference type="EMBL" id="GBG72348.1"/>
    </source>
</evidence>
<evidence type="ECO:0000256" key="2">
    <source>
        <dbReference type="ARBA" id="ARBA00022723"/>
    </source>
</evidence>
<dbReference type="Pfam" id="PF24626">
    <property type="entry name" value="SH3_Tf2-1"/>
    <property type="match status" value="1"/>
</dbReference>
<dbReference type="InterPro" id="IPR041577">
    <property type="entry name" value="RT_RNaseH_2"/>
</dbReference>
<gene>
    <name evidence="12" type="ORF">CBR_g11926</name>
</gene>
<dbReference type="PROSITE" id="PS50994">
    <property type="entry name" value="INTEGRASE"/>
    <property type="match status" value="1"/>
</dbReference>